<dbReference type="OrthoDB" id="10058436at2759"/>
<dbReference type="AlphaFoldDB" id="A0A9D3NLB9"/>
<sequence length="305" mass="32478">MWFVGISGKSVELQGLNPLHTDTSDSDMGAVLAVVVEVAVAGIAAAAEAASTEAVAALVEVGVESIVEAGEGAVTAAETAAEGAAEAAAEGASEAAGETAAEVESSTAAEITAKILSYIPKLCKLIKEACAIDAVFRAAKEVLKLFLSDPSVEEKYKRLQVVVKILETLNEKMNEITTWLEDHKNDSVVLEGIDVPLESGVLAKFLQQLSVALGNMQRLADDINTLNQNKTPIKDAQITTINRSMIRIVSTFESLTQFKEEKQSKIAALASLPVILKEVEEWKHELGSDAGPTLDLLHLPMYKHK</sequence>
<organism evidence="1 2">
    <name type="scientific">Hemibagrus wyckioides</name>
    <dbReference type="NCBI Taxonomy" id="337641"/>
    <lineage>
        <taxon>Eukaryota</taxon>
        <taxon>Metazoa</taxon>
        <taxon>Chordata</taxon>
        <taxon>Craniata</taxon>
        <taxon>Vertebrata</taxon>
        <taxon>Euteleostomi</taxon>
        <taxon>Actinopterygii</taxon>
        <taxon>Neopterygii</taxon>
        <taxon>Teleostei</taxon>
        <taxon>Ostariophysi</taxon>
        <taxon>Siluriformes</taxon>
        <taxon>Bagridae</taxon>
        <taxon>Hemibagrus</taxon>
    </lineage>
</organism>
<dbReference type="EMBL" id="JAHKSW010000014">
    <property type="protein sequence ID" value="KAG7324676.1"/>
    <property type="molecule type" value="Genomic_DNA"/>
</dbReference>
<reference evidence="1 2" key="1">
    <citation type="submission" date="2021-06" db="EMBL/GenBank/DDBJ databases">
        <title>Chromosome-level genome assembly of the red-tail catfish (Hemibagrus wyckioides).</title>
        <authorList>
            <person name="Shao F."/>
        </authorList>
    </citation>
    <scope>NUCLEOTIDE SEQUENCE [LARGE SCALE GENOMIC DNA]</scope>
    <source>
        <strain evidence="1">EC202008001</strain>
        <tissue evidence="1">Blood</tissue>
    </source>
</reference>
<protein>
    <submittedName>
        <fullName evidence="1">Uncharacterized protein</fullName>
    </submittedName>
</protein>
<proteinExistence type="predicted"/>
<dbReference type="Proteomes" id="UP000824219">
    <property type="component" value="Linkage Group LG14"/>
</dbReference>
<keyword evidence="2" id="KW-1185">Reference proteome</keyword>
<accession>A0A9D3NLB9</accession>
<evidence type="ECO:0000313" key="1">
    <source>
        <dbReference type="EMBL" id="KAG7324676.1"/>
    </source>
</evidence>
<comment type="caution">
    <text evidence="1">The sequence shown here is derived from an EMBL/GenBank/DDBJ whole genome shotgun (WGS) entry which is preliminary data.</text>
</comment>
<evidence type="ECO:0000313" key="2">
    <source>
        <dbReference type="Proteomes" id="UP000824219"/>
    </source>
</evidence>
<name>A0A9D3NLB9_9TELE</name>
<gene>
    <name evidence="1" type="ORF">KOW79_012692</name>
</gene>